<gene>
    <name evidence="2" type="ORF">GSTENG00018840001</name>
</gene>
<feature type="region of interest" description="Disordered" evidence="1">
    <location>
        <begin position="117"/>
        <end position="151"/>
    </location>
</feature>
<feature type="compositionally biased region" description="Polar residues" evidence="1">
    <location>
        <begin position="137"/>
        <end position="151"/>
    </location>
</feature>
<evidence type="ECO:0000313" key="2">
    <source>
        <dbReference type="EMBL" id="CAG00406.1"/>
    </source>
</evidence>
<feature type="compositionally biased region" description="Basic residues" evidence="1">
    <location>
        <begin position="29"/>
        <end position="39"/>
    </location>
</feature>
<proteinExistence type="predicted"/>
<dbReference type="AlphaFoldDB" id="Q4SG26"/>
<protein>
    <submittedName>
        <fullName evidence="2">(spotted green pufferfish) hypothetical protein</fullName>
    </submittedName>
</protein>
<accession>Q4SG26</accession>
<dbReference type="EMBL" id="CAAE01014601">
    <property type="protein sequence ID" value="CAG00406.1"/>
    <property type="molecule type" value="Genomic_DNA"/>
</dbReference>
<organism evidence="2">
    <name type="scientific">Tetraodon nigroviridis</name>
    <name type="common">Spotted green pufferfish</name>
    <name type="synonym">Chelonodon nigroviridis</name>
    <dbReference type="NCBI Taxonomy" id="99883"/>
    <lineage>
        <taxon>Eukaryota</taxon>
        <taxon>Metazoa</taxon>
        <taxon>Chordata</taxon>
        <taxon>Craniata</taxon>
        <taxon>Vertebrata</taxon>
        <taxon>Euteleostomi</taxon>
        <taxon>Actinopterygii</taxon>
        <taxon>Neopterygii</taxon>
        <taxon>Teleostei</taxon>
        <taxon>Neoteleostei</taxon>
        <taxon>Acanthomorphata</taxon>
        <taxon>Eupercaria</taxon>
        <taxon>Tetraodontiformes</taxon>
        <taxon>Tetradontoidea</taxon>
        <taxon>Tetraodontidae</taxon>
        <taxon>Tetraodon</taxon>
    </lineage>
</organism>
<sequence length="179" mass="19525">MKLKLQTATRAEERSTQKQPTQLNMVAARGRKPAKRPKSTPKLTSSSFFSLPRSECIWSSRLQERDFNLVRSSRAALSESRASGCSARNCPKHMSQVSINSSHTPLSCFAAARRTWRPTQAPQSREGAGGKSVRAADTNTSRSRQPPPLCSSSGAGCHWLRSAALPQARLHVVKVAGVK</sequence>
<reference evidence="2" key="2">
    <citation type="submission" date="2004-02" db="EMBL/GenBank/DDBJ databases">
        <authorList>
            <consortium name="Genoscope"/>
            <consortium name="Whitehead Institute Centre for Genome Research"/>
        </authorList>
    </citation>
    <scope>NUCLEOTIDE SEQUENCE</scope>
</reference>
<reference evidence="2" key="1">
    <citation type="journal article" date="2004" name="Nature">
        <title>Genome duplication in the teleost fish Tetraodon nigroviridis reveals the early vertebrate proto-karyotype.</title>
        <authorList>
            <person name="Jaillon O."/>
            <person name="Aury J.-M."/>
            <person name="Brunet F."/>
            <person name="Petit J.-L."/>
            <person name="Stange-Thomann N."/>
            <person name="Mauceli E."/>
            <person name="Bouneau L."/>
            <person name="Fischer C."/>
            <person name="Ozouf-Costaz C."/>
            <person name="Bernot A."/>
            <person name="Nicaud S."/>
            <person name="Jaffe D."/>
            <person name="Fisher S."/>
            <person name="Lutfalla G."/>
            <person name="Dossat C."/>
            <person name="Segurens B."/>
            <person name="Dasilva C."/>
            <person name="Salanoubat M."/>
            <person name="Levy M."/>
            <person name="Boudet N."/>
            <person name="Castellano S."/>
            <person name="Anthouard V."/>
            <person name="Jubin C."/>
            <person name="Castelli V."/>
            <person name="Katinka M."/>
            <person name="Vacherie B."/>
            <person name="Biemont C."/>
            <person name="Skalli Z."/>
            <person name="Cattolico L."/>
            <person name="Poulain J."/>
            <person name="De Berardinis V."/>
            <person name="Cruaud C."/>
            <person name="Duprat S."/>
            <person name="Brottier P."/>
            <person name="Coutanceau J.-P."/>
            <person name="Gouzy J."/>
            <person name="Parra G."/>
            <person name="Lardier G."/>
            <person name="Chapple C."/>
            <person name="McKernan K.J."/>
            <person name="McEwan P."/>
            <person name="Bosak S."/>
            <person name="Kellis M."/>
            <person name="Volff J.-N."/>
            <person name="Guigo R."/>
            <person name="Zody M.C."/>
            <person name="Mesirov J."/>
            <person name="Lindblad-Toh K."/>
            <person name="Birren B."/>
            <person name="Nusbaum C."/>
            <person name="Kahn D."/>
            <person name="Robinson-Rechavi M."/>
            <person name="Laudet V."/>
            <person name="Schachter V."/>
            <person name="Quetier F."/>
            <person name="Saurin W."/>
            <person name="Scarpelli C."/>
            <person name="Wincker P."/>
            <person name="Lander E.S."/>
            <person name="Weissenbach J."/>
            <person name="Roest Crollius H."/>
        </authorList>
    </citation>
    <scope>NUCLEOTIDE SEQUENCE [LARGE SCALE GENOMIC DNA]</scope>
</reference>
<name>Q4SG26_TETNG</name>
<comment type="caution">
    <text evidence="2">The sequence shown here is derived from an EMBL/GenBank/DDBJ whole genome shotgun (WGS) entry which is preliminary data.</text>
</comment>
<feature type="region of interest" description="Disordered" evidence="1">
    <location>
        <begin position="1"/>
        <end position="49"/>
    </location>
</feature>
<evidence type="ECO:0000256" key="1">
    <source>
        <dbReference type="SAM" id="MobiDB-lite"/>
    </source>
</evidence>
<dbReference type="KEGG" id="tng:GSTEN00018840G001"/>